<keyword evidence="1" id="KW-0812">Transmembrane</keyword>
<keyword evidence="1" id="KW-1133">Transmembrane helix</keyword>
<feature type="transmembrane region" description="Helical" evidence="1">
    <location>
        <begin position="53"/>
        <end position="71"/>
    </location>
</feature>
<dbReference type="PATRIC" id="fig|69222.5.peg.2769"/>
<keyword evidence="1" id="KW-0472">Membrane</keyword>
<evidence type="ECO:0000313" key="3">
    <source>
        <dbReference type="Proteomes" id="UP000019918"/>
    </source>
</evidence>
<dbReference type="OrthoDB" id="6637680at2"/>
<dbReference type="STRING" id="69222.BG55_13495"/>
<sequence>MKKFIRFIFILFYLLFMLVIYLSTVDNYSVIYDMDSAIPQGSLSNNGSDSGKVFAGLILFIIVLIQGIFVYFDKSKKWKWIAGIMAAFALIFFLLR</sequence>
<protein>
    <submittedName>
        <fullName evidence="2">Uncharacterized protein</fullName>
    </submittedName>
</protein>
<reference evidence="2 3" key="1">
    <citation type="submission" date="2014-02" db="EMBL/GenBank/DDBJ databases">
        <title>Draft genome of Erwinia mallotivora strain BT-MARDI, a papaya dieback pathogen.</title>
        <authorList>
            <person name="Redzuan R."/>
            <person name="Abu Bakar N."/>
            <person name="Badrun R."/>
            <person name="Mohd Raih M.F."/>
            <person name="Rozano L."/>
            <person name="Mat Amin N."/>
        </authorList>
    </citation>
    <scope>NUCLEOTIDE SEQUENCE [LARGE SCALE GENOMIC DNA]</scope>
    <source>
        <strain evidence="2 3">BT-MARDI</strain>
    </source>
</reference>
<name>A0A014M9M1_9GAMM</name>
<dbReference type="AlphaFoldDB" id="A0A014M9M1"/>
<dbReference type="EMBL" id="JFHN01000053">
    <property type="protein sequence ID" value="EXU74764.1"/>
    <property type="molecule type" value="Genomic_DNA"/>
</dbReference>
<organism evidence="2 3">
    <name type="scientific">Erwinia mallotivora</name>
    <dbReference type="NCBI Taxonomy" id="69222"/>
    <lineage>
        <taxon>Bacteria</taxon>
        <taxon>Pseudomonadati</taxon>
        <taxon>Pseudomonadota</taxon>
        <taxon>Gammaproteobacteria</taxon>
        <taxon>Enterobacterales</taxon>
        <taxon>Erwiniaceae</taxon>
        <taxon>Erwinia</taxon>
    </lineage>
</organism>
<gene>
    <name evidence="2" type="ORF">BG55_13495</name>
</gene>
<accession>A0A014M9M1</accession>
<feature type="transmembrane region" description="Helical" evidence="1">
    <location>
        <begin position="7"/>
        <end position="24"/>
    </location>
</feature>
<evidence type="ECO:0000256" key="1">
    <source>
        <dbReference type="SAM" id="Phobius"/>
    </source>
</evidence>
<dbReference type="Proteomes" id="UP000019918">
    <property type="component" value="Unassembled WGS sequence"/>
</dbReference>
<evidence type="ECO:0000313" key="2">
    <source>
        <dbReference type="EMBL" id="EXU74764.1"/>
    </source>
</evidence>
<keyword evidence="3" id="KW-1185">Reference proteome</keyword>
<dbReference type="RefSeq" id="WP_034938210.1">
    <property type="nucleotide sequence ID" value="NZ_JFHN01000053.1"/>
</dbReference>
<comment type="caution">
    <text evidence="2">The sequence shown here is derived from an EMBL/GenBank/DDBJ whole genome shotgun (WGS) entry which is preliminary data.</text>
</comment>
<feature type="transmembrane region" description="Helical" evidence="1">
    <location>
        <begin position="78"/>
        <end position="95"/>
    </location>
</feature>
<proteinExistence type="predicted"/>